<keyword evidence="1" id="KW-0472">Membrane</keyword>
<feature type="transmembrane region" description="Helical" evidence="1">
    <location>
        <begin position="171"/>
        <end position="191"/>
    </location>
</feature>
<keyword evidence="3" id="KW-1185">Reference proteome</keyword>
<feature type="transmembrane region" description="Helical" evidence="1">
    <location>
        <begin position="99"/>
        <end position="123"/>
    </location>
</feature>
<dbReference type="Proteomes" id="UP001142078">
    <property type="component" value="Unassembled WGS sequence"/>
</dbReference>
<accession>A0A9X2MH19</accession>
<keyword evidence="1" id="KW-0812">Transmembrane</keyword>
<organism evidence="2 3">
    <name type="scientific">Anaerosalibacter massiliensis</name>
    <dbReference type="NCBI Taxonomy" id="1347392"/>
    <lineage>
        <taxon>Bacteria</taxon>
        <taxon>Bacillati</taxon>
        <taxon>Bacillota</taxon>
        <taxon>Tissierellia</taxon>
        <taxon>Tissierellales</taxon>
        <taxon>Sporanaerobacteraceae</taxon>
        <taxon>Anaerosalibacter</taxon>
    </lineage>
</organism>
<evidence type="ECO:0000313" key="2">
    <source>
        <dbReference type="EMBL" id="MCR2043391.1"/>
    </source>
</evidence>
<gene>
    <name evidence="2" type="ORF">NSA23_04585</name>
</gene>
<dbReference type="Pfam" id="PF12730">
    <property type="entry name" value="ABC2_membrane_4"/>
    <property type="match status" value="1"/>
</dbReference>
<evidence type="ECO:0000313" key="3">
    <source>
        <dbReference type="Proteomes" id="UP001142078"/>
    </source>
</evidence>
<dbReference type="RefSeq" id="WP_042678395.1">
    <property type="nucleotide sequence ID" value="NZ_CABKTM010000004.1"/>
</dbReference>
<proteinExistence type="predicted"/>
<dbReference type="EMBL" id="JANJZL010000002">
    <property type="protein sequence ID" value="MCR2043391.1"/>
    <property type="molecule type" value="Genomic_DNA"/>
</dbReference>
<reference evidence="2" key="1">
    <citation type="submission" date="2022-07" db="EMBL/GenBank/DDBJ databases">
        <title>Enhanced cultured diversity of the mouse gut microbiota enables custom-made synthetic communities.</title>
        <authorList>
            <person name="Afrizal A."/>
        </authorList>
    </citation>
    <scope>NUCLEOTIDE SEQUENCE</scope>
    <source>
        <strain evidence="2">DSM 29482</strain>
    </source>
</reference>
<keyword evidence="1" id="KW-1133">Transmembrane helix</keyword>
<name>A0A9X2MH19_9FIRM</name>
<dbReference type="OrthoDB" id="1910346at2"/>
<feature type="transmembrane region" description="Helical" evidence="1">
    <location>
        <begin position="211"/>
        <end position="233"/>
    </location>
</feature>
<sequence length="240" mass="27004">MSICLEYKKLKRTGFLPAFFGGGLLSAFVPIGNMMFRSEIFVNSPEPALKILFNANWQMMAMLNLFLIVIGACIMYHTEYADNAMQKMDALPIRQSSNFFSKFFILTVSIIAVLAIEAASLAFCIHHWFSLYDEFAIELLKSIGYAAILAVPTLILMTGIASICKNMWISLGVGIICMFVATMIPKTNFILSLFPFALPFQTLWDTESTRIFQFICGVGIETGVFGMAELIYLKVRRKFQ</sequence>
<dbReference type="AlphaFoldDB" id="A0A9X2MH19"/>
<comment type="caution">
    <text evidence="2">The sequence shown here is derived from an EMBL/GenBank/DDBJ whole genome shotgun (WGS) entry which is preliminary data.</text>
</comment>
<evidence type="ECO:0000256" key="1">
    <source>
        <dbReference type="SAM" id="Phobius"/>
    </source>
</evidence>
<feature type="transmembrane region" description="Helical" evidence="1">
    <location>
        <begin position="143"/>
        <end position="164"/>
    </location>
</feature>
<feature type="transmembrane region" description="Helical" evidence="1">
    <location>
        <begin position="56"/>
        <end position="78"/>
    </location>
</feature>
<feature type="transmembrane region" description="Helical" evidence="1">
    <location>
        <begin position="15"/>
        <end position="36"/>
    </location>
</feature>
<protein>
    <submittedName>
        <fullName evidence="2">ABC transporter permease</fullName>
    </submittedName>
</protein>